<dbReference type="EMBL" id="JBHSMH010000003">
    <property type="protein sequence ID" value="MFC5467330.1"/>
    <property type="molecule type" value="Genomic_DNA"/>
</dbReference>
<evidence type="ECO:0000256" key="5">
    <source>
        <dbReference type="ARBA" id="ARBA00023027"/>
    </source>
</evidence>
<comment type="similarity">
    <text evidence="2 9">Belongs to the glycosyl hydrolase 4 family.</text>
</comment>
<sequence length="449" mass="49114">MKVVLIGGGSFVFAPTVLKDAIVKHRLKGTLVLVDTNLEAAQAMAGAGSRIANELGVKLEITATVDREQALTGADFVIVSASVQGAKRWRMDYEILKEAGMADQARECGGLGGLLNSFRSITLLLDICRDMERLCPNAMLLDVTNPMPRVVTAIERFSSIRSVGFCNIAYRGPDGYDMLAHLLRRPANELEVVTGGLNHFSWVLSVKDKSTGEDLLPTLKSYIERGDWSDETEENRRELGIMREWFHSYGAVAAGAVDHHAEYLPFHPDVHYPITPPYHGTENERMQWLLNLKDIAAGRCGWQDLFNHGSWEHPIDLAVLLDGGQKDHIDILNVRNEDGIPQLPSDRVVEVPVRVAGGRLEPVILPAFPERLASLLCVVSDVHEFAAAAAATGDIELARKAIFVDPAITDKEAGYSALERMLAAHADLLPQFTRKTGGGIGNAEKRIGG</sequence>
<evidence type="ECO:0000256" key="9">
    <source>
        <dbReference type="RuleBase" id="RU361152"/>
    </source>
</evidence>
<dbReference type="InterPro" id="IPR022616">
    <property type="entry name" value="Glyco_hydro_4_C"/>
</dbReference>
<dbReference type="SUPFAM" id="SSF51735">
    <property type="entry name" value="NAD(P)-binding Rossmann-fold domains"/>
    <property type="match status" value="1"/>
</dbReference>
<evidence type="ECO:0000259" key="10">
    <source>
        <dbReference type="Pfam" id="PF11975"/>
    </source>
</evidence>
<dbReference type="PRINTS" id="PR00732">
    <property type="entry name" value="GLHYDRLASE4"/>
</dbReference>
<evidence type="ECO:0000256" key="2">
    <source>
        <dbReference type="ARBA" id="ARBA00010141"/>
    </source>
</evidence>
<protein>
    <recommendedName>
        <fullName evidence="10">Glycosyl hydrolase family 4 C-terminal domain-containing protein</fullName>
    </recommendedName>
</protein>
<keyword evidence="12" id="KW-1185">Reference proteome</keyword>
<comment type="cofactor">
    <cofactor evidence="1">
        <name>Mn(2+)</name>
        <dbReference type="ChEBI" id="CHEBI:29035"/>
    </cofactor>
</comment>
<dbReference type="InterPro" id="IPR036291">
    <property type="entry name" value="NAD(P)-bd_dom_sf"/>
</dbReference>
<dbReference type="PANTHER" id="PTHR32092:SF6">
    <property type="entry name" value="ALPHA-GALACTOSIDASE"/>
    <property type="match status" value="1"/>
</dbReference>
<name>A0ABW0LN54_9BACL</name>
<dbReference type="InterPro" id="IPR015955">
    <property type="entry name" value="Lactate_DH/Glyco_Ohase_4_C"/>
</dbReference>
<gene>
    <name evidence="11" type="ORF">ACFPPD_01280</name>
</gene>
<evidence type="ECO:0000256" key="6">
    <source>
        <dbReference type="ARBA" id="ARBA00023211"/>
    </source>
</evidence>
<evidence type="ECO:0000256" key="7">
    <source>
        <dbReference type="ARBA" id="ARBA00023277"/>
    </source>
</evidence>
<evidence type="ECO:0000313" key="12">
    <source>
        <dbReference type="Proteomes" id="UP001596105"/>
    </source>
</evidence>
<evidence type="ECO:0000256" key="8">
    <source>
        <dbReference type="ARBA" id="ARBA00023295"/>
    </source>
</evidence>
<comment type="cofactor">
    <cofactor evidence="9">
        <name>NAD(+)</name>
        <dbReference type="ChEBI" id="CHEBI:57540"/>
    </cofactor>
    <text evidence="9">Binds 1 NAD(+) per subunit.</text>
</comment>
<organism evidence="11 12">
    <name type="scientific">Cohnella suwonensis</name>
    <dbReference type="NCBI Taxonomy" id="696072"/>
    <lineage>
        <taxon>Bacteria</taxon>
        <taxon>Bacillati</taxon>
        <taxon>Bacillota</taxon>
        <taxon>Bacilli</taxon>
        <taxon>Bacillales</taxon>
        <taxon>Paenibacillaceae</taxon>
        <taxon>Cohnella</taxon>
    </lineage>
</organism>
<evidence type="ECO:0000256" key="1">
    <source>
        <dbReference type="ARBA" id="ARBA00001936"/>
    </source>
</evidence>
<dbReference type="InterPro" id="IPR053715">
    <property type="entry name" value="GH4_Enzyme_sf"/>
</dbReference>
<dbReference type="Proteomes" id="UP001596105">
    <property type="component" value="Unassembled WGS sequence"/>
</dbReference>
<dbReference type="RefSeq" id="WP_209749245.1">
    <property type="nucleotide sequence ID" value="NZ_JBHSMH010000003.1"/>
</dbReference>
<dbReference type="Gene3D" id="3.90.1820.10">
    <property type="entry name" value="AglA-like glucosidase"/>
    <property type="match status" value="1"/>
</dbReference>
<evidence type="ECO:0000256" key="4">
    <source>
        <dbReference type="ARBA" id="ARBA00022801"/>
    </source>
</evidence>
<keyword evidence="7" id="KW-0119">Carbohydrate metabolism</keyword>
<keyword evidence="4 9" id="KW-0378">Hydrolase</keyword>
<dbReference type="SUPFAM" id="SSF56327">
    <property type="entry name" value="LDH C-terminal domain-like"/>
    <property type="match status" value="1"/>
</dbReference>
<keyword evidence="3" id="KW-0479">Metal-binding</keyword>
<accession>A0ABW0LN54</accession>
<dbReference type="Pfam" id="PF02056">
    <property type="entry name" value="Glyco_hydro_4"/>
    <property type="match status" value="1"/>
</dbReference>
<feature type="domain" description="Glycosyl hydrolase family 4 C-terminal" evidence="10">
    <location>
        <begin position="196"/>
        <end position="407"/>
    </location>
</feature>
<dbReference type="InterPro" id="IPR001088">
    <property type="entry name" value="Glyco_hydro_4"/>
</dbReference>
<evidence type="ECO:0000256" key="3">
    <source>
        <dbReference type="ARBA" id="ARBA00022723"/>
    </source>
</evidence>
<keyword evidence="5 9" id="KW-0520">NAD</keyword>
<comment type="caution">
    <text evidence="11">The sequence shown here is derived from an EMBL/GenBank/DDBJ whole genome shotgun (WGS) entry which is preliminary data.</text>
</comment>
<keyword evidence="6" id="KW-0464">Manganese</keyword>
<dbReference type="Pfam" id="PF11975">
    <property type="entry name" value="Glyco_hydro_4C"/>
    <property type="match status" value="1"/>
</dbReference>
<dbReference type="PANTHER" id="PTHR32092">
    <property type="entry name" value="6-PHOSPHO-BETA-GLUCOSIDASE-RELATED"/>
    <property type="match status" value="1"/>
</dbReference>
<reference evidence="12" key="1">
    <citation type="journal article" date="2019" name="Int. J. Syst. Evol. Microbiol.">
        <title>The Global Catalogue of Microorganisms (GCM) 10K type strain sequencing project: providing services to taxonomists for standard genome sequencing and annotation.</title>
        <authorList>
            <consortium name="The Broad Institute Genomics Platform"/>
            <consortium name="The Broad Institute Genome Sequencing Center for Infectious Disease"/>
            <person name="Wu L."/>
            <person name="Ma J."/>
        </authorList>
    </citation>
    <scope>NUCLEOTIDE SEQUENCE [LARGE SCALE GENOMIC DNA]</scope>
    <source>
        <strain evidence="12">CCUG 57113</strain>
    </source>
</reference>
<evidence type="ECO:0000313" key="11">
    <source>
        <dbReference type="EMBL" id="MFC5467330.1"/>
    </source>
</evidence>
<proteinExistence type="inferred from homology"/>
<keyword evidence="8 9" id="KW-0326">Glycosidase</keyword>